<dbReference type="Pfam" id="PF01322">
    <property type="entry name" value="Cytochrom_C_2"/>
    <property type="match status" value="1"/>
</dbReference>
<keyword evidence="8" id="KW-1185">Reference proteome</keyword>
<keyword evidence="4" id="KW-0249">Electron transport</keyword>
<organism evidence="7 8">
    <name type="scientific">Jannaschia ovalis</name>
    <dbReference type="NCBI Taxonomy" id="3038773"/>
    <lineage>
        <taxon>Bacteria</taxon>
        <taxon>Pseudomonadati</taxon>
        <taxon>Pseudomonadota</taxon>
        <taxon>Alphaproteobacteria</taxon>
        <taxon>Rhodobacterales</taxon>
        <taxon>Roseobacteraceae</taxon>
        <taxon>Jannaschia</taxon>
    </lineage>
</organism>
<evidence type="ECO:0000256" key="3">
    <source>
        <dbReference type="ARBA" id="ARBA00022723"/>
    </source>
</evidence>
<keyword evidence="2" id="KW-0349">Heme</keyword>
<evidence type="ECO:0000256" key="6">
    <source>
        <dbReference type="SAM" id="SignalP"/>
    </source>
</evidence>
<evidence type="ECO:0000256" key="1">
    <source>
        <dbReference type="ARBA" id="ARBA00022448"/>
    </source>
</evidence>
<feature type="chain" id="PRO_5045544429" evidence="6">
    <location>
        <begin position="18"/>
        <end position="156"/>
    </location>
</feature>
<evidence type="ECO:0000313" key="8">
    <source>
        <dbReference type="Proteomes" id="UP001243420"/>
    </source>
</evidence>
<dbReference type="SUPFAM" id="SSF47175">
    <property type="entry name" value="Cytochromes"/>
    <property type="match status" value="1"/>
</dbReference>
<sequence length="156" mass="16302">MKRLTLIAATAAASAIAASGLAESHEKMPAEIAARHGQMQLMSLHLGVVGNMARGNIDYDAAQAQMAADNLVAVSQISQDLLWPEGTANSDSQFSRALPAIWESRADFDAKWDAFGTATLELQAVAGDGLDPMKGGLGAVGRTCGGCHDDYRVADD</sequence>
<reference evidence="7 8" key="1">
    <citation type="submission" date="2023-04" db="EMBL/GenBank/DDBJ databases">
        <title>Jannaschia ovalis sp. nov., a marine bacterium isolated from sea tidal flat.</title>
        <authorList>
            <person name="Kwon D.Y."/>
            <person name="Kim J.-J."/>
        </authorList>
    </citation>
    <scope>NUCLEOTIDE SEQUENCE [LARGE SCALE GENOMIC DNA]</scope>
    <source>
        <strain evidence="7 8">GRR-S6-38</strain>
    </source>
</reference>
<dbReference type="InterPro" id="IPR010980">
    <property type="entry name" value="Cyt_c/b562"/>
</dbReference>
<keyword evidence="5" id="KW-0408">Iron</keyword>
<keyword evidence="3" id="KW-0479">Metal-binding</keyword>
<dbReference type="EMBL" id="CP122537">
    <property type="protein sequence ID" value="WGH78542.1"/>
    <property type="molecule type" value="Genomic_DNA"/>
</dbReference>
<evidence type="ECO:0000256" key="5">
    <source>
        <dbReference type="ARBA" id="ARBA00023004"/>
    </source>
</evidence>
<protein>
    <submittedName>
        <fullName evidence="7">Cytochrome c</fullName>
    </submittedName>
</protein>
<dbReference type="InterPro" id="IPR002321">
    <property type="entry name" value="Cyt_c_II"/>
</dbReference>
<dbReference type="InterPro" id="IPR012127">
    <property type="entry name" value="Cyt_c_prime"/>
</dbReference>
<name>A0ABY8LD64_9RHOB</name>
<gene>
    <name evidence="7" type="ORF">P8627_16225</name>
</gene>
<dbReference type="Proteomes" id="UP001243420">
    <property type="component" value="Chromosome"/>
</dbReference>
<dbReference type="Gene3D" id="1.20.120.10">
    <property type="entry name" value="Cytochrome c/b562"/>
    <property type="match status" value="1"/>
</dbReference>
<keyword evidence="6" id="KW-0732">Signal</keyword>
<dbReference type="PIRSF" id="PIRSF000027">
    <property type="entry name" value="Cytc_c_prime"/>
    <property type="match status" value="1"/>
</dbReference>
<keyword evidence="1" id="KW-0813">Transport</keyword>
<feature type="signal peptide" evidence="6">
    <location>
        <begin position="1"/>
        <end position="17"/>
    </location>
</feature>
<dbReference type="RefSeq" id="WP_279965293.1">
    <property type="nucleotide sequence ID" value="NZ_CP122537.1"/>
</dbReference>
<proteinExistence type="predicted"/>
<evidence type="ECO:0000256" key="2">
    <source>
        <dbReference type="ARBA" id="ARBA00022617"/>
    </source>
</evidence>
<evidence type="ECO:0000256" key="4">
    <source>
        <dbReference type="ARBA" id="ARBA00022982"/>
    </source>
</evidence>
<dbReference type="PROSITE" id="PS51009">
    <property type="entry name" value="CYTCII"/>
    <property type="match status" value="1"/>
</dbReference>
<accession>A0ABY8LD64</accession>
<evidence type="ECO:0000313" key="7">
    <source>
        <dbReference type="EMBL" id="WGH78542.1"/>
    </source>
</evidence>